<dbReference type="Proteomes" id="UP001145114">
    <property type="component" value="Unassembled WGS sequence"/>
</dbReference>
<evidence type="ECO:0000313" key="1">
    <source>
        <dbReference type="EMBL" id="KAJ1674573.1"/>
    </source>
</evidence>
<dbReference type="EMBL" id="JAMZIH010005847">
    <property type="protein sequence ID" value="KAJ1674573.1"/>
    <property type="molecule type" value="Genomic_DNA"/>
</dbReference>
<keyword evidence="2" id="KW-1185">Reference proteome</keyword>
<sequence>TSLLMLDCLYYLNIRTSNPTITPDTPIAQINEAADPPDVFKEKCRAFMGELKQQVRKTNALIEALPDEESRVGGDSGNDEDWETLNQEDIKVTQELEETSEKARK</sequence>
<protein>
    <submittedName>
        <fullName evidence="1">Uncharacterized protein</fullName>
    </submittedName>
</protein>
<gene>
    <name evidence="1" type="ORF">EV182_003002</name>
</gene>
<comment type="caution">
    <text evidence="1">The sequence shown here is derived from an EMBL/GenBank/DDBJ whole genome shotgun (WGS) entry which is preliminary data.</text>
</comment>
<evidence type="ECO:0000313" key="2">
    <source>
        <dbReference type="Proteomes" id="UP001145114"/>
    </source>
</evidence>
<name>A0ACC1HHI0_9FUNG</name>
<accession>A0ACC1HHI0</accession>
<feature type="non-terminal residue" evidence="1">
    <location>
        <position position="1"/>
    </location>
</feature>
<organism evidence="1 2">
    <name type="scientific">Spiromyces aspiralis</name>
    <dbReference type="NCBI Taxonomy" id="68401"/>
    <lineage>
        <taxon>Eukaryota</taxon>
        <taxon>Fungi</taxon>
        <taxon>Fungi incertae sedis</taxon>
        <taxon>Zoopagomycota</taxon>
        <taxon>Kickxellomycotina</taxon>
        <taxon>Kickxellomycetes</taxon>
        <taxon>Kickxellales</taxon>
        <taxon>Kickxellaceae</taxon>
        <taxon>Spiromyces</taxon>
    </lineage>
</organism>
<proteinExistence type="predicted"/>
<reference evidence="1" key="1">
    <citation type="submission" date="2022-06" db="EMBL/GenBank/DDBJ databases">
        <title>Phylogenomic reconstructions and comparative analyses of Kickxellomycotina fungi.</title>
        <authorList>
            <person name="Reynolds N.K."/>
            <person name="Stajich J.E."/>
            <person name="Barry K."/>
            <person name="Grigoriev I.V."/>
            <person name="Crous P."/>
            <person name="Smith M.E."/>
        </authorList>
    </citation>
    <scope>NUCLEOTIDE SEQUENCE</scope>
    <source>
        <strain evidence="1">RSA 2271</strain>
    </source>
</reference>